<dbReference type="AlphaFoldDB" id="A0A448WE46"/>
<proteinExistence type="predicted"/>
<keyword evidence="2" id="KW-1185">Reference proteome</keyword>
<evidence type="ECO:0000313" key="2">
    <source>
        <dbReference type="Proteomes" id="UP000784294"/>
    </source>
</evidence>
<dbReference type="EMBL" id="CAAALY010006423">
    <property type="protein sequence ID" value="VEL09477.1"/>
    <property type="molecule type" value="Genomic_DNA"/>
</dbReference>
<name>A0A448WE46_9PLAT</name>
<gene>
    <name evidence="1" type="ORF">PXEA_LOCUS2917</name>
</gene>
<accession>A0A448WE46</accession>
<reference evidence="1" key="1">
    <citation type="submission" date="2018-11" db="EMBL/GenBank/DDBJ databases">
        <authorList>
            <consortium name="Pathogen Informatics"/>
        </authorList>
    </citation>
    <scope>NUCLEOTIDE SEQUENCE</scope>
</reference>
<evidence type="ECO:0000313" key="1">
    <source>
        <dbReference type="EMBL" id="VEL09477.1"/>
    </source>
</evidence>
<comment type="caution">
    <text evidence="1">The sequence shown here is derived from an EMBL/GenBank/DDBJ whole genome shotgun (WGS) entry which is preliminary data.</text>
</comment>
<protein>
    <submittedName>
        <fullName evidence="1">Uncharacterized protein</fullName>
    </submittedName>
</protein>
<sequence length="86" mass="9836">MFIPKRVYLTLLPTWEHEGASHHCRRFAFVFDRADKRLERTSKSIQSCMSCSNGANALGKHVFWRSAQQFGTFVCILHAAQHEAIG</sequence>
<organism evidence="1 2">
    <name type="scientific">Protopolystoma xenopodis</name>
    <dbReference type="NCBI Taxonomy" id="117903"/>
    <lineage>
        <taxon>Eukaryota</taxon>
        <taxon>Metazoa</taxon>
        <taxon>Spiralia</taxon>
        <taxon>Lophotrochozoa</taxon>
        <taxon>Platyhelminthes</taxon>
        <taxon>Monogenea</taxon>
        <taxon>Polyopisthocotylea</taxon>
        <taxon>Polystomatidea</taxon>
        <taxon>Polystomatidae</taxon>
        <taxon>Protopolystoma</taxon>
    </lineage>
</organism>
<dbReference type="Proteomes" id="UP000784294">
    <property type="component" value="Unassembled WGS sequence"/>
</dbReference>